<comment type="similarity">
    <text evidence="2 10">Belongs to the GPI inositol-deacylase family.</text>
</comment>
<keyword evidence="7 10" id="KW-0653">Protein transport</keyword>
<evidence type="ECO:0000256" key="7">
    <source>
        <dbReference type="ARBA" id="ARBA00022927"/>
    </source>
</evidence>
<dbReference type="PANTHER" id="PTHR15495">
    <property type="entry name" value="NEGATIVE REGULATOR OF VESICLE FORMATION-RELATED"/>
    <property type="match status" value="1"/>
</dbReference>
<dbReference type="AlphaFoldDB" id="A0AAV8X9I3"/>
<dbReference type="GO" id="GO:0006888">
    <property type="term" value="P:endoplasmic reticulum to Golgi vesicle-mediated transport"/>
    <property type="evidence" value="ECO:0007669"/>
    <property type="project" value="TreeGrafter"/>
</dbReference>
<dbReference type="PANTHER" id="PTHR15495:SF7">
    <property type="entry name" value="GPI INOSITOL-DEACYLASE"/>
    <property type="match status" value="1"/>
</dbReference>
<keyword evidence="6 10" id="KW-0256">Endoplasmic reticulum</keyword>
<comment type="caution">
    <text evidence="12">The sequence shown here is derived from an EMBL/GenBank/DDBJ whole genome shotgun (WGS) entry which is preliminary data.</text>
</comment>
<dbReference type="Pfam" id="PF07819">
    <property type="entry name" value="PGAP1"/>
    <property type="match status" value="1"/>
</dbReference>
<evidence type="ECO:0000256" key="2">
    <source>
        <dbReference type="ARBA" id="ARBA00006931"/>
    </source>
</evidence>
<dbReference type="GO" id="GO:0006505">
    <property type="term" value="P:GPI anchor metabolic process"/>
    <property type="evidence" value="ECO:0007669"/>
    <property type="project" value="TreeGrafter"/>
</dbReference>
<evidence type="ECO:0000256" key="6">
    <source>
        <dbReference type="ARBA" id="ARBA00022824"/>
    </source>
</evidence>
<keyword evidence="13" id="KW-1185">Reference proteome</keyword>
<evidence type="ECO:0000256" key="3">
    <source>
        <dbReference type="ARBA" id="ARBA00022448"/>
    </source>
</evidence>
<evidence type="ECO:0000256" key="4">
    <source>
        <dbReference type="ARBA" id="ARBA00022692"/>
    </source>
</evidence>
<dbReference type="InterPro" id="IPR012908">
    <property type="entry name" value="PGAP1-ab_dom-like"/>
</dbReference>
<keyword evidence="9 10" id="KW-0472">Membrane</keyword>
<evidence type="ECO:0000313" key="13">
    <source>
        <dbReference type="Proteomes" id="UP001162156"/>
    </source>
</evidence>
<evidence type="ECO:0000259" key="11">
    <source>
        <dbReference type="Pfam" id="PF07819"/>
    </source>
</evidence>
<dbReference type="GO" id="GO:0005789">
    <property type="term" value="C:endoplasmic reticulum membrane"/>
    <property type="evidence" value="ECO:0007669"/>
    <property type="project" value="UniProtKB-SubCell"/>
</dbReference>
<evidence type="ECO:0000256" key="5">
    <source>
        <dbReference type="ARBA" id="ARBA00022801"/>
    </source>
</evidence>
<keyword evidence="8" id="KW-1133">Transmembrane helix</keyword>
<dbReference type="Gene3D" id="3.40.50.1820">
    <property type="entry name" value="alpha/beta hydrolase"/>
    <property type="match status" value="1"/>
</dbReference>
<sequence length="137" mass="15644">MALSSSTSYHFDYYTIDLNDEFSGLYGPLLYDQLEYVNSSLYRIFELYGERKNIPKSIVIIGHSMGGVIAKNLLSQNLDPNLISVLITLAAPLKRVPIFFDLHMHNFYKWDNPGHNKTTFVSLSGGYADFFDTSKFK</sequence>
<dbReference type="Proteomes" id="UP001162156">
    <property type="component" value="Unassembled WGS sequence"/>
</dbReference>
<keyword evidence="4" id="KW-0812">Transmembrane</keyword>
<dbReference type="GO" id="GO:0050185">
    <property type="term" value="F:phosphatidylinositol deacylase activity"/>
    <property type="evidence" value="ECO:0007669"/>
    <property type="project" value="TreeGrafter"/>
</dbReference>
<dbReference type="InterPro" id="IPR029058">
    <property type="entry name" value="AB_hydrolase_fold"/>
</dbReference>
<keyword evidence="5 10" id="KW-0378">Hydrolase</keyword>
<comment type="function">
    <text evidence="10">Involved in inositol deacylation of GPI-anchored proteins which plays important roles in the quality control and ER-associated degradation of GPI-anchored proteins.</text>
</comment>
<reference evidence="12" key="1">
    <citation type="journal article" date="2023" name="Insect Mol. Biol.">
        <title>Genome sequencing provides insights into the evolution of gene families encoding plant cell wall-degrading enzymes in longhorned beetles.</title>
        <authorList>
            <person name="Shin N.R."/>
            <person name="Okamura Y."/>
            <person name="Kirsch R."/>
            <person name="Pauchet Y."/>
        </authorList>
    </citation>
    <scope>NUCLEOTIDE SEQUENCE</scope>
    <source>
        <strain evidence="12">RBIC_L_NR</strain>
    </source>
</reference>
<evidence type="ECO:0000313" key="12">
    <source>
        <dbReference type="EMBL" id="KAJ8935240.1"/>
    </source>
</evidence>
<accession>A0AAV8X9I3</accession>
<dbReference type="SUPFAM" id="SSF53474">
    <property type="entry name" value="alpha/beta-Hydrolases"/>
    <property type="match status" value="1"/>
</dbReference>
<comment type="subcellular location">
    <subcellularLocation>
        <location evidence="1">Endoplasmic reticulum membrane</location>
        <topology evidence="1">Multi-pass membrane protein</topology>
    </subcellularLocation>
</comment>
<evidence type="ECO:0000256" key="1">
    <source>
        <dbReference type="ARBA" id="ARBA00004477"/>
    </source>
</evidence>
<organism evidence="12 13">
    <name type="scientific">Rhamnusium bicolor</name>
    <dbReference type="NCBI Taxonomy" id="1586634"/>
    <lineage>
        <taxon>Eukaryota</taxon>
        <taxon>Metazoa</taxon>
        <taxon>Ecdysozoa</taxon>
        <taxon>Arthropoda</taxon>
        <taxon>Hexapoda</taxon>
        <taxon>Insecta</taxon>
        <taxon>Pterygota</taxon>
        <taxon>Neoptera</taxon>
        <taxon>Endopterygota</taxon>
        <taxon>Coleoptera</taxon>
        <taxon>Polyphaga</taxon>
        <taxon>Cucujiformia</taxon>
        <taxon>Chrysomeloidea</taxon>
        <taxon>Cerambycidae</taxon>
        <taxon>Lepturinae</taxon>
        <taxon>Rhagiini</taxon>
        <taxon>Rhamnusium</taxon>
    </lineage>
</organism>
<evidence type="ECO:0000256" key="9">
    <source>
        <dbReference type="ARBA" id="ARBA00023136"/>
    </source>
</evidence>
<dbReference type="GO" id="GO:0015031">
    <property type="term" value="P:protein transport"/>
    <property type="evidence" value="ECO:0007669"/>
    <property type="project" value="UniProtKB-KW"/>
</dbReference>
<protein>
    <recommendedName>
        <fullName evidence="10">GPI inositol-deacylase</fullName>
        <ecNumber evidence="10">3.1.-.-</ecNumber>
    </recommendedName>
</protein>
<dbReference type="EMBL" id="JANEYF010003604">
    <property type="protein sequence ID" value="KAJ8935240.1"/>
    <property type="molecule type" value="Genomic_DNA"/>
</dbReference>
<dbReference type="EC" id="3.1.-.-" evidence="10"/>
<keyword evidence="3 10" id="KW-0813">Transport</keyword>
<evidence type="ECO:0000256" key="8">
    <source>
        <dbReference type="ARBA" id="ARBA00022989"/>
    </source>
</evidence>
<dbReference type="InterPro" id="IPR039529">
    <property type="entry name" value="PGAP1/BST1"/>
</dbReference>
<feature type="domain" description="GPI inositol-deacylase PGAP1-like alpha/beta" evidence="11">
    <location>
        <begin position="3"/>
        <end position="110"/>
    </location>
</feature>
<gene>
    <name evidence="12" type="ORF">NQ314_012915</name>
</gene>
<name>A0AAV8X9I3_9CUCU</name>
<proteinExistence type="inferred from homology"/>
<evidence type="ECO:0000256" key="10">
    <source>
        <dbReference type="RuleBase" id="RU365011"/>
    </source>
</evidence>